<proteinExistence type="predicted"/>
<evidence type="ECO:0000256" key="3">
    <source>
        <dbReference type="ARBA" id="ARBA00022989"/>
    </source>
</evidence>
<organism evidence="6 7">
    <name type="scientific">Myceligenerans indicum</name>
    <dbReference type="NCBI Taxonomy" id="2593663"/>
    <lineage>
        <taxon>Bacteria</taxon>
        <taxon>Bacillati</taxon>
        <taxon>Actinomycetota</taxon>
        <taxon>Actinomycetes</taxon>
        <taxon>Micrococcales</taxon>
        <taxon>Promicromonosporaceae</taxon>
        <taxon>Myceligenerans</taxon>
    </lineage>
</organism>
<dbReference type="RefSeq" id="WP_201844757.1">
    <property type="nucleotide sequence ID" value="NZ_JABBYC010000001.1"/>
</dbReference>
<feature type="transmembrane region" description="Helical" evidence="5">
    <location>
        <begin position="114"/>
        <end position="134"/>
    </location>
</feature>
<feature type="transmembrane region" description="Helical" evidence="5">
    <location>
        <begin position="194"/>
        <end position="210"/>
    </location>
</feature>
<dbReference type="EMBL" id="JABBYC010000001">
    <property type="protein sequence ID" value="MBL0884960.1"/>
    <property type="molecule type" value="Genomic_DNA"/>
</dbReference>
<protein>
    <submittedName>
        <fullName evidence="6">Rhomboid family intramembrane serine protease</fullName>
    </submittedName>
</protein>
<evidence type="ECO:0000256" key="1">
    <source>
        <dbReference type="ARBA" id="ARBA00004141"/>
    </source>
</evidence>
<keyword evidence="7" id="KW-1185">Reference proteome</keyword>
<evidence type="ECO:0000256" key="5">
    <source>
        <dbReference type="SAM" id="Phobius"/>
    </source>
</evidence>
<dbReference type="SUPFAM" id="SSF144091">
    <property type="entry name" value="Rhomboid-like"/>
    <property type="match status" value="1"/>
</dbReference>
<gene>
    <name evidence="6" type="ORF">HGK34_01465</name>
</gene>
<keyword evidence="2 5" id="KW-0812">Transmembrane</keyword>
<keyword evidence="4 5" id="KW-0472">Membrane</keyword>
<accession>A0ABS1LFI5</accession>
<evidence type="ECO:0000313" key="6">
    <source>
        <dbReference type="EMBL" id="MBL0884960.1"/>
    </source>
</evidence>
<comment type="subcellular location">
    <subcellularLocation>
        <location evidence="1">Membrane</location>
        <topology evidence="1">Multi-pass membrane protein</topology>
    </subcellularLocation>
</comment>
<name>A0ABS1LFI5_9MICO</name>
<dbReference type="GO" id="GO:0006508">
    <property type="term" value="P:proteolysis"/>
    <property type="evidence" value="ECO:0007669"/>
    <property type="project" value="UniProtKB-KW"/>
</dbReference>
<feature type="transmembrane region" description="Helical" evidence="5">
    <location>
        <begin position="87"/>
        <end position="107"/>
    </location>
</feature>
<feature type="transmembrane region" description="Helical" evidence="5">
    <location>
        <begin position="140"/>
        <end position="158"/>
    </location>
</feature>
<keyword evidence="6" id="KW-0378">Hydrolase</keyword>
<dbReference type="InterPro" id="IPR035952">
    <property type="entry name" value="Rhomboid-like_sf"/>
</dbReference>
<dbReference type="Proteomes" id="UP000675409">
    <property type="component" value="Unassembled WGS sequence"/>
</dbReference>
<sequence>MDLVIGLCLWVVYLAGWTAIRGATAHTPQERLPRPTPWGIGLFAAVAAPSLLQFALPGLYDAGRRDVAAIADGEWWRFLTSLVLQDGGWLGTAFNLVTLAISVALVGTVLRGPVMVAGFLVGGVVSNVLTVVLLGESGAGNSMATLFLVAATAILAWFRVGRGRTGRGRGGALPVAALTAGAVVLLVLHDQHGLAVTSGILAGVAAALAVRRSADA</sequence>
<evidence type="ECO:0000313" key="7">
    <source>
        <dbReference type="Proteomes" id="UP000675409"/>
    </source>
</evidence>
<keyword evidence="3 5" id="KW-1133">Transmembrane helix</keyword>
<comment type="caution">
    <text evidence="6">The sequence shown here is derived from an EMBL/GenBank/DDBJ whole genome shotgun (WGS) entry which is preliminary data.</text>
</comment>
<keyword evidence="6" id="KW-0645">Protease</keyword>
<evidence type="ECO:0000256" key="4">
    <source>
        <dbReference type="ARBA" id="ARBA00023136"/>
    </source>
</evidence>
<dbReference type="GO" id="GO:0008233">
    <property type="term" value="F:peptidase activity"/>
    <property type="evidence" value="ECO:0007669"/>
    <property type="project" value="UniProtKB-KW"/>
</dbReference>
<evidence type="ECO:0000256" key="2">
    <source>
        <dbReference type="ARBA" id="ARBA00022692"/>
    </source>
</evidence>
<reference evidence="6 7" key="1">
    <citation type="journal article" date="2021" name="Arch. Microbiol.">
        <title>Myceligenerans indicum sp. nov., an actinobacterium isolated from mangrove sediment of Sundarbans, India.</title>
        <authorList>
            <person name="Asha K."/>
            <person name="Bhadury P."/>
        </authorList>
    </citation>
    <scope>NUCLEOTIDE SEQUENCE [LARGE SCALE GENOMIC DNA]</scope>
    <source>
        <strain evidence="6 7">I2</strain>
    </source>
</reference>
<feature type="transmembrane region" description="Helical" evidence="5">
    <location>
        <begin position="170"/>
        <end position="188"/>
    </location>
</feature>
<dbReference type="Gene3D" id="1.20.1540.10">
    <property type="entry name" value="Rhomboid-like"/>
    <property type="match status" value="1"/>
</dbReference>